<dbReference type="InterPro" id="IPR050221">
    <property type="entry name" value="26S_Proteasome_ATPase"/>
</dbReference>
<protein>
    <recommendedName>
        <fullName evidence="4">AAA+ ATPase domain-containing protein</fullName>
    </recommendedName>
</protein>
<keyword evidence="2" id="KW-0547">Nucleotide-binding</keyword>
<evidence type="ECO:0000256" key="3">
    <source>
        <dbReference type="ARBA" id="ARBA00022840"/>
    </source>
</evidence>
<dbReference type="SMART" id="SM00382">
    <property type="entry name" value="AAA"/>
    <property type="match status" value="1"/>
</dbReference>
<accession>A0ABQ2INY5</accession>
<dbReference type="Gene3D" id="3.40.50.300">
    <property type="entry name" value="P-loop containing nucleotide triphosphate hydrolases"/>
    <property type="match status" value="1"/>
</dbReference>
<evidence type="ECO:0000313" key="5">
    <source>
        <dbReference type="EMBL" id="GGN13232.1"/>
    </source>
</evidence>
<dbReference type="SUPFAM" id="SSF52540">
    <property type="entry name" value="P-loop containing nucleoside triphosphate hydrolases"/>
    <property type="match status" value="1"/>
</dbReference>
<name>A0ABQ2INY5_9BACT</name>
<evidence type="ECO:0000256" key="1">
    <source>
        <dbReference type="ARBA" id="ARBA00006914"/>
    </source>
</evidence>
<dbReference type="InterPro" id="IPR003959">
    <property type="entry name" value="ATPase_AAA_core"/>
</dbReference>
<dbReference type="InterPro" id="IPR027417">
    <property type="entry name" value="P-loop_NTPase"/>
</dbReference>
<dbReference type="RefSeq" id="WP_019945373.1">
    <property type="nucleotide sequence ID" value="NZ_BMLI01000004.1"/>
</dbReference>
<dbReference type="InterPro" id="IPR003593">
    <property type="entry name" value="AAA+_ATPase"/>
</dbReference>
<comment type="similarity">
    <text evidence="1">Belongs to the AAA ATPase family.</text>
</comment>
<reference evidence="6" key="1">
    <citation type="journal article" date="2019" name="Int. J. Syst. Evol. Microbiol.">
        <title>The Global Catalogue of Microorganisms (GCM) 10K type strain sequencing project: providing services to taxonomists for standard genome sequencing and annotation.</title>
        <authorList>
            <consortium name="The Broad Institute Genomics Platform"/>
            <consortium name="The Broad Institute Genome Sequencing Center for Infectious Disease"/>
            <person name="Wu L."/>
            <person name="Ma J."/>
        </authorList>
    </citation>
    <scope>NUCLEOTIDE SEQUENCE [LARGE SCALE GENOMIC DNA]</scope>
    <source>
        <strain evidence="6">CGMCC 1.6375</strain>
    </source>
</reference>
<organism evidence="5 6">
    <name type="scientific">Dyadobacter beijingensis</name>
    <dbReference type="NCBI Taxonomy" id="365489"/>
    <lineage>
        <taxon>Bacteria</taxon>
        <taxon>Pseudomonadati</taxon>
        <taxon>Bacteroidota</taxon>
        <taxon>Cytophagia</taxon>
        <taxon>Cytophagales</taxon>
        <taxon>Spirosomataceae</taxon>
        <taxon>Dyadobacter</taxon>
    </lineage>
</organism>
<dbReference type="EMBL" id="BMLI01000004">
    <property type="protein sequence ID" value="GGN13232.1"/>
    <property type="molecule type" value="Genomic_DNA"/>
</dbReference>
<sequence length="472" mass="53662">MPNSFSQLRSWFKTPEPPETKALVLRNQHMHAATGLAVNLSLGLTHVQQLADSRLQEYLGKGSFQMPDPQLYDDGSPLFVALSHWGLSPSEYLTLMIALAPALQPNFYDLLIHKHLSKAGEFPEFGGVKNANTRTTLPTGDTVLFLLNGTDLTGRLTTWQQILSHDSRLIKQQIILLEDPKDGEPATSGRITVSKEYVEMFLLGREWQPRFSSEFPAQPITTLLDWDNLIVSKNNLEELRIIQDWLEHEQTIKTDPALSRMIKPGYRALFYGPPGTGKTLTAALVGKRHKRPVYRVDLSQMVSKYIGETSKIASNLFDIAENRNWILFFDEADSLFGKRTSVTSSNDRYANQDVSYLLQRVEDYNGLIILASNYKHNIDNAFMRRFQSVIHFSMPDAQERLTLWQQTKPEVVKIADDISFEELAQKFELSGASILNVMYISTIRGLADEQKITRAMLIEEIRKELAKENKTI</sequence>
<evidence type="ECO:0000256" key="2">
    <source>
        <dbReference type="ARBA" id="ARBA00022741"/>
    </source>
</evidence>
<gene>
    <name evidence="5" type="ORF">GCM10010967_56680</name>
</gene>
<dbReference type="Pfam" id="PF00004">
    <property type="entry name" value="AAA"/>
    <property type="match status" value="1"/>
</dbReference>
<comment type="caution">
    <text evidence="5">The sequence shown here is derived from an EMBL/GenBank/DDBJ whole genome shotgun (WGS) entry which is preliminary data.</text>
</comment>
<keyword evidence="6" id="KW-1185">Reference proteome</keyword>
<dbReference type="Proteomes" id="UP000632339">
    <property type="component" value="Unassembled WGS sequence"/>
</dbReference>
<feature type="domain" description="AAA+ ATPase" evidence="4">
    <location>
        <begin position="264"/>
        <end position="396"/>
    </location>
</feature>
<dbReference type="CDD" id="cd19481">
    <property type="entry name" value="RecA-like_protease"/>
    <property type="match status" value="1"/>
</dbReference>
<evidence type="ECO:0000313" key="6">
    <source>
        <dbReference type="Proteomes" id="UP000632339"/>
    </source>
</evidence>
<dbReference type="PANTHER" id="PTHR23073">
    <property type="entry name" value="26S PROTEASOME REGULATORY SUBUNIT"/>
    <property type="match status" value="1"/>
</dbReference>
<evidence type="ECO:0000259" key="4">
    <source>
        <dbReference type="SMART" id="SM00382"/>
    </source>
</evidence>
<proteinExistence type="inferred from homology"/>
<keyword evidence="3" id="KW-0067">ATP-binding</keyword>